<proteinExistence type="predicted"/>
<dbReference type="Gene3D" id="3.20.20.120">
    <property type="entry name" value="Enolase-like C-terminal domain"/>
    <property type="match status" value="1"/>
</dbReference>
<dbReference type="SUPFAM" id="SSF51604">
    <property type="entry name" value="Enolase C-terminal domain-like"/>
    <property type="match status" value="1"/>
</dbReference>
<dbReference type="AlphaFoldDB" id="A0A7D5GWY8"/>
<sequence length="141" mass="15790">MTKYDYNHLLSRVPVDVVMFDIEWMGGLTEAGKVTAMAEANQVPFAPHNCGGPVLHFANLHLGAAAPNPSDHGVRPGSLQRVAPRTRDDACRGRGRPPPAPRGSRPRDRTRRLGAGGRRRRTPRDRGVTTRRRSRRSRRRR</sequence>
<dbReference type="Proteomes" id="UP000509750">
    <property type="component" value="Chromosome"/>
</dbReference>
<feature type="region of interest" description="Disordered" evidence="1">
    <location>
        <begin position="65"/>
        <end position="141"/>
    </location>
</feature>
<evidence type="ECO:0000313" key="3">
    <source>
        <dbReference type="EMBL" id="QLG27329.1"/>
    </source>
</evidence>
<gene>
    <name evidence="3" type="ORF">HUG10_07105</name>
</gene>
<keyword evidence="4" id="KW-1185">Reference proteome</keyword>
<dbReference type="Pfam" id="PF13378">
    <property type="entry name" value="MR_MLE_C"/>
    <property type="match status" value="1"/>
</dbReference>
<dbReference type="InterPro" id="IPR036849">
    <property type="entry name" value="Enolase-like_C_sf"/>
</dbReference>
<accession>A0A7D5GWY8</accession>
<organism evidence="3 4">
    <name type="scientific">Halorarum halophilum</name>
    <dbReference type="NCBI Taxonomy" id="2743090"/>
    <lineage>
        <taxon>Archaea</taxon>
        <taxon>Methanobacteriati</taxon>
        <taxon>Methanobacteriota</taxon>
        <taxon>Stenosarchaea group</taxon>
        <taxon>Halobacteria</taxon>
        <taxon>Halobacteriales</taxon>
        <taxon>Haloferacaceae</taxon>
        <taxon>Halorarum</taxon>
    </lineage>
</organism>
<feature type="domain" description="Enolase C-terminal" evidence="2">
    <location>
        <begin position="4"/>
        <end position="72"/>
    </location>
</feature>
<evidence type="ECO:0000256" key="1">
    <source>
        <dbReference type="SAM" id="MobiDB-lite"/>
    </source>
</evidence>
<evidence type="ECO:0000313" key="4">
    <source>
        <dbReference type="Proteomes" id="UP000509750"/>
    </source>
</evidence>
<reference evidence="3 4" key="1">
    <citation type="submission" date="2020-07" db="EMBL/GenBank/DDBJ databases">
        <title>Gai3-2, isolated from salt lake.</title>
        <authorList>
            <person name="Cui H."/>
            <person name="Shi X."/>
        </authorList>
    </citation>
    <scope>NUCLEOTIDE SEQUENCE [LARGE SCALE GENOMIC DNA]</scope>
    <source>
        <strain evidence="3 4">Gai3-2</strain>
    </source>
</reference>
<dbReference type="InterPro" id="IPR029065">
    <property type="entry name" value="Enolase_C-like"/>
</dbReference>
<protein>
    <recommendedName>
        <fullName evidence="2">Enolase C-terminal domain-containing protein</fullName>
    </recommendedName>
</protein>
<dbReference type="KEGG" id="halg:HUG10_07105"/>
<feature type="compositionally biased region" description="Basic residues" evidence="1">
    <location>
        <begin position="108"/>
        <end position="141"/>
    </location>
</feature>
<name>A0A7D5GWY8_9EURY</name>
<dbReference type="EMBL" id="CP058529">
    <property type="protein sequence ID" value="QLG27329.1"/>
    <property type="molecule type" value="Genomic_DNA"/>
</dbReference>
<evidence type="ECO:0000259" key="2">
    <source>
        <dbReference type="Pfam" id="PF13378"/>
    </source>
</evidence>